<dbReference type="SUPFAM" id="SSF56935">
    <property type="entry name" value="Porins"/>
    <property type="match status" value="1"/>
</dbReference>
<evidence type="ECO:0000256" key="1">
    <source>
        <dbReference type="ARBA" id="ARBA00004571"/>
    </source>
</evidence>
<feature type="domain" description="TonB-dependent receptor plug" evidence="11">
    <location>
        <begin position="146"/>
        <end position="223"/>
    </location>
</feature>
<dbReference type="Gene3D" id="2.170.130.10">
    <property type="entry name" value="TonB-dependent receptor, plug domain"/>
    <property type="match status" value="1"/>
</dbReference>
<keyword evidence="5 10" id="KW-0732">Signal</keyword>
<dbReference type="Proteomes" id="UP000003730">
    <property type="component" value="Unassembled WGS sequence"/>
</dbReference>
<comment type="similarity">
    <text evidence="8">Belongs to the TonB-dependent receptor family.</text>
</comment>
<feature type="compositionally biased region" description="Gly residues" evidence="9">
    <location>
        <begin position="810"/>
        <end position="821"/>
    </location>
</feature>
<dbReference type="InterPro" id="IPR012910">
    <property type="entry name" value="Plug_dom"/>
</dbReference>
<proteinExistence type="inferred from homology"/>
<feature type="region of interest" description="Disordered" evidence="9">
    <location>
        <begin position="801"/>
        <end position="821"/>
    </location>
</feature>
<keyword evidence="4 8" id="KW-0812">Transmembrane</keyword>
<evidence type="ECO:0000256" key="5">
    <source>
        <dbReference type="ARBA" id="ARBA00022729"/>
    </source>
</evidence>
<evidence type="ECO:0000256" key="7">
    <source>
        <dbReference type="ARBA" id="ARBA00023237"/>
    </source>
</evidence>
<keyword evidence="6 8" id="KW-0472">Membrane</keyword>
<dbReference type="GO" id="GO:0009279">
    <property type="term" value="C:cell outer membrane"/>
    <property type="evidence" value="ECO:0007669"/>
    <property type="project" value="UniProtKB-SubCell"/>
</dbReference>
<evidence type="ECO:0000256" key="3">
    <source>
        <dbReference type="ARBA" id="ARBA00022452"/>
    </source>
</evidence>
<dbReference type="InterPro" id="IPR036942">
    <property type="entry name" value="Beta-barrel_TonB_sf"/>
</dbReference>
<feature type="domain" description="Outer membrane protein beta-barrel" evidence="12">
    <location>
        <begin position="388"/>
        <end position="796"/>
    </location>
</feature>
<dbReference type="STRING" id="1046627.BZARG_296"/>
<dbReference type="GO" id="GO:0044718">
    <property type="term" value="P:siderophore transmembrane transport"/>
    <property type="evidence" value="ECO:0007669"/>
    <property type="project" value="TreeGrafter"/>
</dbReference>
<dbReference type="AlphaFoldDB" id="G2E9T5"/>
<dbReference type="GO" id="GO:0015344">
    <property type="term" value="F:siderophore uptake transmembrane transporter activity"/>
    <property type="evidence" value="ECO:0007669"/>
    <property type="project" value="TreeGrafter"/>
</dbReference>
<dbReference type="Pfam" id="PF07715">
    <property type="entry name" value="Plug"/>
    <property type="match status" value="1"/>
</dbReference>
<accession>G2E9T5</accession>
<dbReference type="Pfam" id="PF13620">
    <property type="entry name" value="CarboxypepD_reg"/>
    <property type="match status" value="1"/>
</dbReference>
<dbReference type="Gene3D" id="2.40.170.20">
    <property type="entry name" value="TonB-dependent receptor, beta-barrel domain"/>
    <property type="match status" value="1"/>
</dbReference>
<dbReference type="Pfam" id="PF14905">
    <property type="entry name" value="OMP_b-brl_3"/>
    <property type="match status" value="1"/>
</dbReference>
<evidence type="ECO:0000256" key="8">
    <source>
        <dbReference type="PROSITE-ProRule" id="PRU01360"/>
    </source>
</evidence>
<dbReference type="PROSITE" id="PS52016">
    <property type="entry name" value="TONB_DEPENDENT_REC_3"/>
    <property type="match status" value="1"/>
</dbReference>
<keyword evidence="14" id="KW-1185">Reference proteome</keyword>
<dbReference type="InterPro" id="IPR041700">
    <property type="entry name" value="OMP_b-brl_3"/>
</dbReference>
<dbReference type="SUPFAM" id="SSF49464">
    <property type="entry name" value="Carboxypeptidase regulatory domain-like"/>
    <property type="match status" value="1"/>
</dbReference>
<keyword evidence="3 8" id="KW-1134">Transmembrane beta strand</keyword>
<dbReference type="PANTHER" id="PTHR30069">
    <property type="entry name" value="TONB-DEPENDENT OUTER MEMBRANE RECEPTOR"/>
    <property type="match status" value="1"/>
</dbReference>
<dbReference type="InterPro" id="IPR008969">
    <property type="entry name" value="CarboxyPept-like_regulatory"/>
</dbReference>
<dbReference type="InterPro" id="IPR039426">
    <property type="entry name" value="TonB-dep_rcpt-like"/>
</dbReference>
<evidence type="ECO:0000313" key="13">
    <source>
        <dbReference type="EMBL" id="EGV44978.1"/>
    </source>
</evidence>
<evidence type="ECO:0000313" key="14">
    <source>
        <dbReference type="Proteomes" id="UP000003730"/>
    </source>
</evidence>
<feature type="signal peptide" evidence="10">
    <location>
        <begin position="1"/>
        <end position="20"/>
    </location>
</feature>
<reference evidence="13 14" key="1">
    <citation type="journal article" date="2008" name="Int. J. Syst. Evol. Microbiol.">
        <title>Bizionia argentinensis sp. nov., isolated from surface marine water in Antarctica.</title>
        <authorList>
            <person name="Bercovich A."/>
            <person name="Vazquez S.C."/>
            <person name="Yankilevich P."/>
            <person name="Coria S.H."/>
            <person name="Foti M."/>
            <person name="Hernandez E."/>
            <person name="Vidal A."/>
            <person name="Ruberto L."/>
            <person name="Melo C."/>
            <person name="Marenssi S."/>
            <person name="Criscuolo M."/>
            <person name="Memoli M."/>
            <person name="Arguelles M."/>
            <person name="Mac Cormack W.P."/>
        </authorList>
    </citation>
    <scope>NUCLEOTIDE SEQUENCE [LARGE SCALE GENOMIC DNA]</scope>
    <source>
        <strain evidence="13 14">JUB59</strain>
    </source>
</reference>
<evidence type="ECO:0000256" key="2">
    <source>
        <dbReference type="ARBA" id="ARBA00022448"/>
    </source>
</evidence>
<keyword evidence="7 8" id="KW-0998">Cell outer membrane</keyword>
<dbReference type="OrthoDB" id="8764943at2"/>
<sequence length="821" mass="92061">MNKLILTFSLIVLAVFNLTAQNDKQITITGKVFEKATSYPLEYATVAFVDKDDNRIVTGGITTESGAFSIPIPAGVYDVTIEFIGFIKLTIPNQTLTTNRNLGNIGLVEDAQALDEVEIIAETTTVEIKLDKKIYNVGKDLTVRGGTVSDVLDNVPSVSVDLEGNVALRGNENVKILINGKPSGLVGLNSTDALRQLPAESIERIEVITSPSARYDAEGTAGILNIILRRSKLQGFNGAITANGGYPNSAGLSGNINYRTGDVNIFNTTSYNYREVPGSSNSYTQYFNKEYDSFGNLMVDNPDSYLDETNDYERIRKGFTTNFGAEWYITNSASLTGSISYRNGDNESNTRNQLTQFDENKNLVSQTNRFDPEREDDTVMQYALNFMKDFDNTGHKLTVDFQYEDNSEDEFSEVFVGNINSERVSTIEDQSRILLQADYVLPIGEKSQFEAGYRGNFNDQDTDYEVSLLNTGTNQFEIDNGLTNFLNYREYVNSVYTQFGSKLGDKFSFLMGLRLENTRTTIDQPTSGDFSKKDYTGLFPTLNLSYELSDTENITLGYSRRIRRPNSWFINPFPSRSSVTNIFRGNPDLAPSYSGLFDAGYYKKFGKVSLNTSAYYQHATDAFSFVSFDTGRTEIVDGQALTVIERSPINLAEENRYGFEFTVTYKPTKNWNINSNFNIFQQSITGTTPNGLSLDNDNTSWFARLNNKYTLPGSIEWQTSLNYRGPSADAQNERDGVFSANMAFSKDLFNDRASIAVNVSDLLNSRKRNMNTFTDTYNSTSEFKWSERSFNLSFTYRFNQQKKRQDRGGAPNGGGDFEFEG</sequence>
<evidence type="ECO:0000259" key="12">
    <source>
        <dbReference type="Pfam" id="PF14905"/>
    </source>
</evidence>
<dbReference type="eggNOG" id="COG4771">
    <property type="taxonomic scope" value="Bacteria"/>
</dbReference>
<evidence type="ECO:0000256" key="9">
    <source>
        <dbReference type="SAM" id="MobiDB-lite"/>
    </source>
</evidence>
<evidence type="ECO:0000256" key="10">
    <source>
        <dbReference type="SAM" id="SignalP"/>
    </source>
</evidence>
<dbReference type="PATRIC" id="fig|1046627.3.peg.310"/>
<comment type="subcellular location">
    <subcellularLocation>
        <location evidence="1 8">Cell outer membrane</location>
        <topology evidence="1 8">Multi-pass membrane protein</topology>
    </subcellularLocation>
</comment>
<dbReference type="InterPro" id="IPR037066">
    <property type="entry name" value="Plug_dom_sf"/>
</dbReference>
<keyword evidence="2 8" id="KW-0813">Transport</keyword>
<comment type="caution">
    <text evidence="13">The sequence shown here is derived from an EMBL/GenBank/DDBJ whole genome shotgun (WGS) entry which is preliminary data.</text>
</comment>
<name>G2E9T5_9FLAO</name>
<dbReference type="Gene3D" id="2.60.40.1120">
    <property type="entry name" value="Carboxypeptidase-like, regulatory domain"/>
    <property type="match status" value="1"/>
</dbReference>
<organism evidence="13 14">
    <name type="scientific">Bizionia argentinensis JUB59</name>
    <dbReference type="NCBI Taxonomy" id="1046627"/>
    <lineage>
        <taxon>Bacteria</taxon>
        <taxon>Pseudomonadati</taxon>
        <taxon>Bacteroidota</taxon>
        <taxon>Flavobacteriia</taxon>
        <taxon>Flavobacteriales</taxon>
        <taxon>Flavobacteriaceae</taxon>
        <taxon>Bizionia</taxon>
    </lineage>
</organism>
<evidence type="ECO:0000259" key="11">
    <source>
        <dbReference type="Pfam" id="PF07715"/>
    </source>
</evidence>
<gene>
    <name evidence="13" type="ORF">BZARG_296</name>
</gene>
<feature type="chain" id="PRO_5003429418" evidence="10">
    <location>
        <begin position="21"/>
        <end position="821"/>
    </location>
</feature>
<dbReference type="PANTHER" id="PTHR30069:SF29">
    <property type="entry name" value="HEMOGLOBIN AND HEMOGLOBIN-HAPTOGLOBIN-BINDING PROTEIN 1-RELATED"/>
    <property type="match status" value="1"/>
</dbReference>
<dbReference type="RefSeq" id="WP_008634624.1">
    <property type="nucleotide sequence ID" value="NZ_AFXZ01000002.1"/>
</dbReference>
<protein>
    <submittedName>
        <fullName evidence="13">TonB-dependent receptor</fullName>
    </submittedName>
</protein>
<evidence type="ECO:0000256" key="4">
    <source>
        <dbReference type="ARBA" id="ARBA00022692"/>
    </source>
</evidence>
<evidence type="ECO:0000256" key="6">
    <source>
        <dbReference type="ARBA" id="ARBA00023136"/>
    </source>
</evidence>
<keyword evidence="13" id="KW-0675">Receptor</keyword>
<dbReference type="EMBL" id="AFXZ01000002">
    <property type="protein sequence ID" value="EGV44978.1"/>
    <property type="molecule type" value="Genomic_DNA"/>
</dbReference>